<keyword evidence="4 9" id="KW-0812">Transmembrane</keyword>
<dbReference type="GO" id="GO:0005886">
    <property type="term" value="C:plasma membrane"/>
    <property type="evidence" value="ECO:0007669"/>
    <property type="project" value="UniProtKB-SubCell"/>
</dbReference>
<keyword evidence="3" id="KW-1003">Cell membrane</keyword>
<evidence type="ECO:0000256" key="4">
    <source>
        <dbReference type="ARBA" id="ARBA00022692"/>
    </source>
</evidence>
<dbReference type="AlphaFoldDB" id="A0A0A8UQY1"/>
<dbReference type="OrthoDB" id="445589at2"/>
<sequence length="285" mass="33438">MKLRSYNLLTWIPHLFLFYKEKVFRKLLPIMAIIIIYAVLIAYFFENKNKYNLGQFHLIFSFILTVIISFRVNSSFSRWWEGRILWGGIVNNCRNLGQKFDIFVGLKQNPEFYDLLVKLPVIITAHLRKNTKELETELLSLCIHELNSQNPVLLVTKRMYFIINELRQKNVLQFEQYLALDTHIVNLIDMVGGCERIANTTIPPAFSYFVKQALLFYIVMFPFGWADTFGYLVIVVMVMIVYIWLGLEILAEELEEPFGEGENNLPLNLLTKNIVRNIEQISKPL</sequence>
<keyword evidence="2" id="KW-0813">Transport</keyword>
<dbReference type="InterPro" id="IPR044669">
    <property type="entry name" value="YneE/VCCN1/2-like"/>
</dbReference>
<dbReference type="STRING" id="449.LHA_0864"/>
<comment type="similarity">
    <text evidence="8">Belongs to the anion channel-forming bestrophin (TC 1.A.46) family.</text>
</comment>
<evidence type="ECO:0000256" key="3">
    <source>
        <dbReference type="ARBA" id="ARBA00022475"/>
    </source>
</evidence>
<keyword evidence="11" id="KW-1185">Reference proteome</keyword>
<name>A0A0A8UQY1_LEGHA</name>
<evidence type="ECO:0000256" key="2">
    <source>
        <dbReference type="ARBA" id="ARBA00022448"/>
    </source>
</evidence>
<evidence type="ECO:0000256" key="6">
    <source>
        <dbReference type="ARBA" id="ARBA00023065"/>
    </source>
</evidence>
<evidence type="ECO:0000256" key="8">
    <source>
        <dbReference type="ARBA" id="ARBA00034708"/>
    </source>
</evidence>
<dbReference type="KEGG" id="lha:LHA_0864"/>
<evidence type="ECO:0000256" key="7">
    <source>
        <dbReference type="ARBA" id="ARBA00023136"/>
    </source>
</evidence>
<reference evidence="11" key="1">
    <citation type="submission" date="2014-09" db="EMBL/GenBank/DDBJ databases">
        <authorList>
            <person name="Gomez-Valero L."/>
        </authorList>
    </citation>
    <scope>NUCLEOTIDE SEQUENCE [LARGE SCALE GENOMIC DNA]</scope>
    <source>
        <strain evidence="11">ATCC35250</strain>
    </source>
</reference>
<dbReference type="PANTHER" id="PTHR33281:SF19">
    <property type="entry name" value="VOLTAGE-DEPENDENT ANION CHANNEL-FORMING PROTEIN YNEE"/>
    <property type="match status" value="1"/>
</dbReference>
<evidence type="ECO:0008006" key="12">
    <source>
        <dbReference type="Google" id="ProtNLM"/>
    </source>
</evidence>
<dbReference type="EMBL" id="LN681225">
    <property type="protein sequence ID" value="CEK09941.1"/>
    <property type="molecule type" value="Genomic_DNA"/>
</dbReference>
<feature type="transmembrane region" description="Helical" evidence="9">
    <location>
        <begin position="51"/>
        <end position="70"/>
    </location>
</feature>
<dbReference type="GO" id="GO:0005254">
    <property type="term" value="F:chloride channel activity"/>
    <property type="evidence" value="ECO:0007669"/>
    <property type="project" value="InterPro"/>
</dbReference>
<comment type="subcellular location">
    <subcellularLocation>
        <location evidence="1">Cell membrane</location>
        <topology evidence="1">Multi-pass membrane protein</topology>
    </subcellularLocation>
</comment>
<proteinExistence type="inferred from homology"/>
<evidence type="ECO:0000256" key="5">
    <source>
        <dbReference type="ARBA" id="ARBA00022989"/>
    </source>
</evidence>
<organism evidence="10 11">
    <name type="scientific">Legionella hackeliae</name>
    <dbReference type="NCBI Taxonomy" id="449"/>
    <lineage>
        <taxon>Bacteria</taxon>
        <taxon>Pseudomonadati</taxon>
        <taxon>Pseudomonadota</taxon>
        <taxon>Gammaproteobacteria</taxon>
        <taxon>Legionellales</taxon>
        <taxon>Legionellaceae</taxon>
        <taxon>Legionella</taxon>
    </lineage>
</organism>
<gene>
    <name evidence="10" type="ORF">LHA_0864</name>
</gene>
<evidence type="ECO:0000313" key="11">
    <source>
        <dbReference type="Proteomes" id="UP000032803"/>
    </source>
</evidence>
<keyword evidence="5 9" id="KW-1133">Transmembrane helix</keyword>
<evidence type="ECO:0000313" key="10">
    <source>
        <dbReference type="EMBL" id="CEK09941.1"/>
    </source>
</evidence>
<protein>
    <recommendedName>
        <fullName evidence="12">Bestrophin, RFP-TM, chloride channel</fullName>
    </recommendedName>
</protein>
<feature type="transmembrane region" description="Helical" evidence="9">
    <location>
        <begin position="27"/>
        <end position="45"/>
    </location>
</feature>
<dbReference type="Proteomes" id="UP000032803">
    <property type="component" value="Chromosome I"/>
</dbReference>
<dbReference type="PANTHER" id="PTHR33281">
    <property type="entry name" value="UPF0187 PROTEIN YNEE"/>
    <property type="match status" value="1"/>
</dbReference>
<dbReference type="Pfam" id="PF25539">
    <property type="entry name" value="Bestrophin_2"/>
    <property type="match status" value="1"/>
</dbReference>
<keyword evidence="6" id="KW-0406">Ion transport</keyword>
<dbReference type="PATRIC" id="fig|449.7.peg.2953"/>
<dbReference type="HOGENOM" id="CLU_029790_4_0_6"/>
<keyword evidence="7 9" id="KW-0472">Membrane</keyword>
<dbReference type="RefSeq" id="WP_045105395.1">
    <property type="nucleotide sequence ID" value="NZ_LN681225.1"/>
</dbReference>
<feature type="transmembrane region" description="Helical" evidence="9">
    <location>
        <begin position="205"/>
        <end position="223"/>
    </location>
</feature>
<accession>A0A0A8UQY1</accession>
<evidence type="ECO:0000256" key="1">
    <source>
        <dbReference type="ARBA" id="ARBA00004651"/>
    </source>
</evidence>
<feature type="transmembrane region" description="Helical" evidence="9">
    <location>
        <begin position="229"/>
        <end position="247"/>
    </location>
</feature>
<evidence type="ECO:0000256" key="9">
    <source>
        <dbReference type="SAM" id="Phobius"/>
    </source>
</evidence>